<dbReference type="AlphaFoldDB" id="A0A5C3EBU6"/>
<feature type="region of interest" description="Disordered" evidence="1">
    <location>
        <begin position="384"/>
        <end position="429"/>
    </location>
</feature>
<evidence type="ECO:0000256" key="1">
    <source>
        <dbReference type="SAM" id="MobiDB-lite"/>
    </source>
</evidence>
<reference evidence="2 3" key="1">
    <citation type="submission" date="2018-03" db="EMBL/GenBank/DDBJ databases">
        <authorList>
            <person name="Guldener U."/>
        </authorList>
    </citation>
    <scope>NUCLEOTIDE SEQUENCE [LARGE SCALE GENOMIC DNA]</scope>
    <source>
        <strain evidence="2 3">NBRC100155</strain>
    </source>
</reference>
<dbReference type="Proteomes" id="UP000324022">
    <property type="component" value="Unassembled WGS sequence"/>
</dbReference>
<feature type="compositionally biased region" description="Low complexity" evidence="1">
    <location>
        <begin position="249"/>
        <end position="265"/>
    </location>
</feature>
<feature type="region of interest" description="Disordered" evidence="1">
    <location>
        <begin position="219"/>
        <end position="265"/>
    </location>
</feature>
<feature type="region of interest" description="Disordered" evidence="1">
    <location>
        <begin position="354"/>
        <end position="373"/>
    </location>
</feature>
<organism evidence="2 3">
    <name type="scientific">Ustilago trichophora</name>
    <dbReference type="NCBI Taxonomy" id="86804"/>
    <lineage>
        <taxon>Eukaryota</taxon>
        <taxon>Fungi</taxon>
        <taxon>Dikarya</taxon>
        <taxon>Basidiomycota</taxon>
        <taxon>Ustilaginomycotina</taxon>
        <taxon>Ustilaginomycetes</taxon>
        <taxon>Ustilaginales</taxon>
        <taxon>Ustilaginaceae</taxon>
        <taxon>Ustilago</taxon>
    </lineage>
</organism>
<feature type="compositionally biased region" description="Polar residues" evidence="1">
    <location>
        <begin position="20"/>
        <end position="38"/>
    </location>
</feature>
<dbReference type="EMBL" id="OOIN01000018">
    <property type="protein sequence ID" value="SPO27660.1"/>
    <property type="molecule type" value="Genomic_DNA"/>
</dbReference>
<dbReference type="OrthoDB" id="2553927at2759"/>
<evidence type="ECO:0000313" key="3">
    <source>
        <dbReference type="Proteomes" id="UP000324022"/>
    </source>
</evidence>
<keyword evidence="3" id="KW-1185">Reference proteome</keyword>
<feature type="compositionally biased region" description="Low complexity" evidence="1">
    <location>
        <begin position="47"/>
        <end position="78"/>
    </location>
</feature>
<proteinExistence type="predicted"/>
<name>A0A5C3EBU6_9BASI</name>
<feature type="compositionally biased region" description="Polar residues" evidence="1">
    <location>
        <begin position="404"/>
        <end position="418"/>
    </location>
</feature>
<gene>
    <name evidence="2" type="ORF">UTRI_04304_B</name>
</gene>
<accession>A0A5C3EBU6</accession>
<feature type="region of interest" description="Disordered" evidence="1">
    <location>
        <begin position="1"/>
        <end position="154"/>
    </location>
</feature>
<feature type="compositionally biased region" description="Polar residues" evidence="1">
    <location>
        <begin position="91"/>
        <end position="119"/>
    </location>
</feature>
<sequence length="522" mass="56555">MALRSSRASSDTSFGPILSHPQSPTMTNQFEPYQSAAFQQMRARMQSLSTPPALSPSAASHKELCLPSPAASSSQLPLTQRDDSVTPSPPASESSSCHVSAPLASQTPLTEASDSSADSYTDRHSFLRHSRASAGIASRKMSNLGHRKHRVRPTLASKRLLSEGDVIHPRPTKRSRIATSMALRKRSLGLSSTCSDLNPGPVHAVEMGAHVPSLTSWRMARKQQRDRQLAKQRSKVRPVAATSTQSKDQASSTPSTSARPSQASAAKLDVLPELRLLSATRTAPIGWSHFAGASAFVPHMVEVYDERDTKQAPERQRFWPIIDQQLDHTGARMLSLSHTGSLPRTQVKLASSFDEPISPKSGLQPHPNSSGLLSVQHAPMQAYSQTMGSSDEDHSPLTPGATPRTANRSSSLQVSQQARKAVRDEPLRKASIPLSPSATLAAVIDFTRAQAASKIPHLSHQQRNAYGQLVHSPPSPKGKVDMEAHAPLRIAPRSQGTASNKGRDYFGHWETYLCNYGKESTF</sequence>
<evidence type="ECO:0000313" key="2">
    <source>
        <dbReference type="EMBL" id="SPO27660.1"/>
    </source>
</evidence>
<protein>
    <submittedName>
        <fullName evidence="2">Uncharacterized protein</fullName>
    </submittedName>
</protein>
<feature type="compositionally biased region" description="Polar residues" evidence="1">
    <location>
        <begin position="1"/>
        <end position="13"/>
    </location>
</feature>